<reference evidence="1" key="2">
    <citation type="journal article" date="2023" name="Commun. Biol.">
        <title>Intrasexual cuticular hydrocarbon dimorphism in a wasp sheds light on hydrocarbon biosynthesis genes in Hymenoptera.</title>
        <authorList>
            <person name="Moris V.C."/>
            <person name="Podsiadlowski L."/>
            <person name="Martin S."/>
            <person name="Oeyen J.P."/>
            <person name="Donath A."/>
            <person name="Petersen M."/>
            <person name="Wilbrandt J."/>
            <person name="Misof B."/>
            <person name="Liedtke D."/>
            <person name="Thamm M."/>
            <person name="Scheiner R."/>
            <person name="Schmitt T."/>
            <person name="Niehuis O."/>
        </authorList>
    </citation>
    <scope>NUCLEOTIDE SEQUENCE</scope>
    <source>
        <strain evidence="1">GBR_01_08_01A</strain>
    </source>
</reference>
<protein>
    <submittedName>
        <fullName evidence="1">Uncharacterized protein</fullName>
    </submittedName>
</protein>
<dbReference type="EMBL" id="JAIFRP010000324">
    <property type="protein sequence ID" value="KAK2578403.1"/>
    <property type="molecule type" value="Genomic_DNA"/>
</dbReference>
<reference evidence="1" key="1">
    <citation type="submission" date="2021-08" db="EMBL/GenBank/DDBJ databases">
        <authorList>
            <person name="Misof B."/>
            <person name="Oliver O."/>
            <person name="Podsiadlowski L."/>
            <person name="Donath A."/>
            <person name="Peters R."/>
            <person name="Mayer C."/>
            <person name="Rust J."/>
            <person name="Gunkel S."/>
            <person name="Lesny P."/>
            <person name="Martin S."/>
            <person name="Oeyen J.P."/>
            <person name="Petersen M."/>
            <person name="Panagiotis P."/>
            <person name="Wilbrandt J."/>
            <person name="Tanja T."/>
        </authorList>
    </citation>
    <scope>NUCLEOTIDE SEQUENCE</scope>
    <source>
        <strain evidence="1">GBR_01_08_01A</strain>
        <tissue evidence="1">Thorax + abdomen</tissue>
    </source>
</reference>
<sequence>TSTSAWHRGR</sequence>
<proteinExistence type="predicted"/>
<feature type="non-terminal residue" evidence="1">
    <location>
        <position position="10"/>
    </location>
</feature>
<comment type="caution">
    <text evidence="1">The sequence shown here is derived from an EMBL/GenBank/DDBJ whole genome shotgun (WGS) entry which is preliminary data.</text>
</comment>
<dbReference type="Proteomes" id="UP001258017">
    <property type="component" value="Unassembled WGS sequence"/>
</dbReference>
<keyword evidence="2" id="KW-1185">Reference proteome</keyword>
<accession>A0AAD9VKY4</accession>
<organism evidence="1 2">
    <name type="scientific">Odynerus spinipes</name>
    <dbReference type="NCBI Taxonomy" id="1348599"/>
    <lineage>
        <taxon>Eukaryota</taxon>
        <taxon>Metazoa</taxon>
        <taxon>Ecdysozoa</taxon>
        <taxon>Arthropoda</taxon>
        <taxon>Hexapoda</taxon>
        <taxon>Insecta</taxon>
        <taxon>Pterygota</taxon>
        <taxon>Neoptera</taxon>
        <taxon>Endopterygota</taxon>
        <taxon>Hymenoptera</taxon>
        <taxon>Apocrita</taxon>
        <taxon>Aculeata</taxon>
        <taxon>Vespoidea</taxon>
        <taxon>Vespidae</taxon>
        <taxon>Eumeninae</taxon>
        <taxon>Odynerus</taxon>
    </lineage>
</organism>
<evidence type="ECO:0000313" key="2">
    <source>
        <dbReference type="Proteomes" id="UP001258017"/>
    </source>
</evidence>
<name>A0AAD9VKY4_9HYME</name>
<evidence type="ECO:0000313" key="1">
    <source>
        <dbReference type="EMBL" id="KAK2578403.1"/>
    </source>
</evidence>
<gene>
    <name evidence="1" type="ORF">KPH14_000687</name>
</gene>